<name>A0A0C2P113_9VIBR</name>
<dbReference type="PANTHER" id="PTHR37292:SF2">
    <property type="entry name" value="DUF262 DOMAIN-CONTAINING PROTEIN"/>
    <property type="match status" value="1"/>
</dbReference>
<accession>A0A0C2P113</accession>
<keyword evidence="3" id="KW-1185">Reference proteome</keyword>
<proteinExistence type="predicted"/>
<evidence type="ECO:0000259" key="1">
    <source>
        <dbReference type="Pfam" id="PF03235"/>
    </source>
</evidence>
<dbReference type="InterPro" id="IPR004919">
    <property type="entry name" value="GmrSD_N"/>
</dbReference>
<dbReference type="PANTHER" id="PTHR37292">
    <property type="entry name" value="VNG6097C"/>
    <property type="match status" value="1"/>
</dbReference>
<gene>
    <name evidence="2" type="ORF">OJ16_02290</name>
</gene>
<dbReference type="RefSeq" id="WP_040986936.1">
    <property type="nucleotide sequence ID" value="NZ_JTKH01000003.1"/>
</dbReference>
<dbReference type="AlphaFoldDB" id="A0A0C2P113"/>
<dbReference type="Pfam" id="PF03235">
    <property type="entry name" value="GmrSD_N"/>
    <property type="match status" value="1"/>
</dbReference>
<dbReference type="STRING" id="1461322.OJ16_02290"/>
<protein>
    <recommendedName>
        <fullName evidence="1">GmrSD restriction endonucleases N-terminal domain-containing protein</fullName>
    </recommendedName>
</protein>
<accession>A0A0C2NGN5</accession>
<dbReference type="EMBL" id="JTKH01000003">
    <property type="protein sequence ID" value="KII82035.1"/>
    <property type="molecule type" value="Genomic_DNA"/>
</dbReference>
<feature type="domain" description="GmrSD restriction endonucleases N-terminal" evidence="1">
    <location>
        <begin position="18"/>
        <end position="225"/>
    </location>
</feature>
<dbReference type="Proteomes" id="UP000031672">
    <property type="component" value="Unassembled WGS sequence"/>
</dbReference>
<evidence type="ECO:0000313" key="3">
    <source>
        <dbReference type="Proteomes" id="UP000031672"/>
    </source>
</evidence>
<sequence length="541" mass="62522">MSKKLTIETKVRRLVNWMDSVRSGDIQIPKFQRDFVWDVNAIKDLFDSIKNGYPIGSILMWKPESESFERAEEMGGFELSEPNSPDYWFILDGFQRLSALFGCLNNPDSGARITDKQLREKKFNVYYDLSTEEFLVPRSHSMITAWQVPLHILIDTKAAFRFQSSLLTSNVPPEDVELFMERYADLGSAIIDYEIPSITINGGSVDQAVEIFSRVNSKGTDISPDWMISALTYNRDRDFRLGTLIDGLLIRLEDYNFHNLPNPRDVILKCITHSFGKAYFDQSNNLADLAKRNDFIEVTKKTVASIEKAAQFLYEELLVLDGKQLPYIPQIIFITDFFNTLENPSDKQLSDLKTWFWVTTYSNYFTIYTISKQREAYNQFRSYLVGENVDILYSDKPNIAFKTVEFPKKINAGSVRSNALILFMLNRQKDHKLQPYLSDKKLDGMYLSYLFKDVKSEGNAFFPESVVPRLKGYGDRFSKFIDADELRDDDLADMFLTKEMLDALSPASSEHEKRKVLTERKSMIIEAEKKFVEALGIEYEV</sequence>
<reference evidence="2 3" key="1">
    <citation type="submission" date="2014-11" db="EMBL/GenBank/DDBJ databases">
        <title>Draft Genome Sequence of Vibrio piscirenalis strains CECT 8603T and CECT 8604, two marine Gammaproteobacterium isolated from cultured gilthead sea bream (Sparus aurata).</title>
        <authorList>
            <person name="Arahal D.R."/>
            <person name="Rodrigo-Torres L."/>
            <person name="Lucena T."/>
            <person name="Pujalte M.J."/>
        </authorList>
    </citation>
    <scope>NUCLEOTIDE SEQUENCE [LARGE SCALE GENOMIC DNA]</scope>
    <source>
        <strain evidence="2 3">DCR 1-4-2</strain>
    </source>
</reference>
<evidence type="ECO:0000313" key="2">
    <source>
        <dbReference type="EMBL" id="KII82035.1"/>
    </source>
</evidence>
<comment type="caution">
    <text evidence="2">The sequence shown here is derived from an EMBL/GenBank/DDBJ whole genome shotgun (WGS) entry which is preliminary data.</text>
</comment>
<organism evidence="2 3">
    <name type="scientific">Vibrio renipiscarius</name>
    <dbReference type="NCBI Taxonomy" id="1461322"/>
    <lineage>
        <taxon>Bacteria</taxon>
        <taxon>Pseudomonadati</taxon>
        <taxon>Pseudomonadota</taxon>
        <taxon>Gammaproteobacteria</taxon>
        <taxon>Vibrionales</taxon>
        <taxon>Vibrionaceae</taxon>
        <taxon>Vibrio</taxon>
    </lineage>
</organism>
<dbReference type="OrthoDB" id="7802453at2"/>